<evidence type="ECO:0000259" key="3">
    <source>
        <dbReference type="Pfam" id="PF09118"/>
    </source>
</evidence>
<dbReference type="Gene3D" id="2.60.40.1120">
    <property type="entry name" value="Carboxypeptidase-like, regulatory domain"/>
    <property type="match status" value="1"/>
</dbReference>
<accession>A0A538T1A5</accession>
<dbReference type="Gene3D" id="2.60.40.4070">
    <property type="match status" value="1"/>
</dbReference>
<dbReference type="Proteomes" id="UP000316852">
    <property type="component" value="Unassembled WGS sequence"/>
</dbReference>
<keyword evidence="2" id="KW-0472">Membrane</keyword>
<dbReference type="InterPro" id="IPR013783">
    <property type="entry name" value="Ig-like_fold"/>
</dbReference>
<dbReference type="Pfam" id="PF09118">
    <property type="entry name" value="GO-like_E_set"/>
    <property type="match status" value="1"/>
</dbReference>
<dbReference type="InterPro" id="IPR008969">
    <property type="entry name" value="CarboxyPept-like_regulatory"/>
</dbReference>
<proteinExistence type="predicted"/>
<dbReference type="AlphaFoldDB" id="A0A538T1A5"/>
<dbReference type="CDD" id="cd02851">
    <property type="entry name" value="E_set_GO_C"/>
    <property type="match status" value="1"/>
</dbReference>
<dbReference type="InterPro" id="IPR037293">
    <property type="entry name" value="Gal_Oxidase_central_sf"/>
</dbReference>
<feature type="region of interest" description="Disordered" evidence="1">
    <location>
        <begin position="1"/>
        <end position="25"/>
    </location>
</feature>
<sequence length="738" mass="79766">MSTRGCRPGCDTRTRTTTNRRPTPTHTCRTYITGTSIDLVREVDHVLVKRSASARRLPPMVYNQTRLRRLRGAGMTLTTATTLTLLLTLLAPGAALAGAIRGFVRTPGGQPLVQARVTLMSPDTVEFRERRTDPAGRFIFGSIAPGSWILGASKRGTAYAETLLALGGSDLDVDFTLGPDPHLGRWSVIGTTDPENLYATNSGSLLPDGRILYCHNTKDPVIFDPVTGTKSFPVSSPSQQGCHVTSLLEDGRLIFIGGQGSDDFRDAIRTVKTFNGTSGEWLVLPDLIEERWYPGLARLADGRLLVMGGGQSPNAQRTPTCEIYDPSLTQWSPAAPMSLASDYPPAVLLYSGKVLRSWWPPQLYDVTANTWQDTGAMVQSDRLWPGHCDHSLVLLPDGRACAVGVERGSLTSPTMIERYDPGSGTWSLGANASATRSRPEVVMLPTGQIFVAGGKLEDPNPAIPTNAFGQVKLTDLYDPVADLWRRCADMKWFREYHATTVLVPDGRVVTAAGTGGPAQPGVSNEVEAFEPYYLFRGVRPRINAIARTQLHHGSPVTLQVSRTDSVTSIVLMGTDAVTHWVNGGVPRVLSLPFEQSGGLVTATVPTDPNRALVGHYILFAMVDDIPSSGVIVHVGPPAAGLPEDAPPRSLVARGSPNPFSNRVLIEWYRPRSGPTGLALFDVQGRRIGRIPASGTREGWQQSAWDGRDSSGREVPAGVYCVKVEGQSDVVVTKIVRLR</sequence>
<evidence type="ECO:0000259" key="4">
    <source>
        <dbReference type="Pfam" id="PF13860"/>
    </source>
</evidence>
<dbReference type="InterPro" id="IPR014756">
    <property type="entry name" value="Ig_E-set"/>
</dbReference>
<dbReference type="EMBL" id="VBOW01000064">
    <property type="protein sequence ID" value="TMQ57421.1"/>
    <property type="molecule type" value="Genomic_DNA"/>
</dbReference>
<evidence type="ECO:0000313" key="6">
    <source>
        <dbReference type="Proteomes" id="UP000316852"/>
    </source>
</evidence>
<organism evidence="5 6">
    <name type="scientific">Eiseniibacteriota bacterium</name>
    <dbReference type="NCBI Taxonomy" id="2212470"/>
    <lineage>
        <taxon>Bacteria</taxon>
        <taxon>Candidatus Eiseniibacteriota</taxon>
    </lineage>
</organism>
<gene>
    <name evidence="5" type="ORF">E6K76_10405</name>
</gene>
<dbReference type="SUPFAM" id="SSF81296">
    <property type="entry name" value="E set domains"/>
    <property type="match status" value="1"/>
</dbReference>
<dbReference type="Pfam" id="PF13620">
    <property type="entry name" value="CarboxypepD_reg"/>
    <property type="match status" value="1"/>
</dbReference>
<protein>
    <submittedName>
        <fullName evidence="5">DUF1929 domain-containing protein</fullName>
    </submittedName>
</protein>
<dbReference type="InterPro" id="IPR011043">
    <property type="entry name" value="Gal_Oxase/kelch_b-propeller"/>
</dbReference>
<feature type="domain" description="FlgD/Vpr Ig-like" evidence="4">
    <location>
        <begin position="678"/>
        <end position="727"/>
    </location>
</feature>
<name>A0A538T1A5_UNCEI</name>
<comment type="caution">
    <text evidence="5">The sequence shown here is derived from an EMBL/GenBank/DDBJ whole genome shotgun (WGS) entry which is preliminary data.</text>
</comment>
<dbReference type="Gene3D" id="2.130.10.80">
    <property type="entry name" value="Galactose oxidase/kelch, beta-propeller"/>
    <property type="match status" value="1"/>
</dbReference>
<reference evidence="5 6" key="1">
    <citation type="journal article" date="2019" name="Nat. Microbiol.">
        <title>Mediterranean grassland soil C-N compound turnover is dependent on rainfall and depth, and is mediated by genomically divergent microorganisms.</title>
        <authorList>
            <person name="Diamond S."/>
            <person name="Andeer P.F."/>
            <person name="Li Z."/>
            <person name="Crits-Christoph A."/>
            <person name="Burstein D."/>
            <person name="Anantharaman K."/>
            <person name="Lane K.R."/>
            <person name="Thomas B.C."/>
            <person name="Pan C."/>
            <person name="Northen T.R."/>
            <person name="Banfield J.F."/>
        </authorList>
    </citation>
    <scope>NUCLEOTIDE SEQUENCE [LARGE SCALE GENOMIC DNA]</scope>
    <source>
        <strain evidence="5">WS_6</strain>
    </source>
</reference>
<dbReference type="Pfam" id="PF13860">
    <property type="entry name" value="FlgD_ig"/>
    <property type="match status" value="1"/>
</dbReference>
<dbReference type="SUPFAM" id="SSF49464">
    <property type="entry name" value="Carboxypeptidase regulatory domain-like"/>
    <property type="match status" value="1"/>
</dbReference>
<keyword evidence="2" id="KW-0812">Transmembrane</keyword>
<evidence type="ECO:0000313" key="5">
    <source>
        <dbReference type="EMBL" id="TMQ57421.1"/>
    </source>
</evidence>
<dbReference type="Gene3D" id="2.60.40.10">
    <property type="entry name" value="Immunoglobulins"/>
    <property type="match status" value="1"/>
</dbReference>
<dbReference type="Pfam" id="PF01344">
    <property type="entry name" value="Kelch_1"/>
    <property type="match status" value="1"/>
</dbReference>
<evidence type="ECO:0000256" key="2">
    <source>
        <dbReference type="SAM" id="Phobius"/>
    </source>
</evidence>
<dbReference type="InterPro" id="IPR025965">
    <property type="entry name" value="FlgD/Vpr_Ig-like"/>
</dbReference>
<dbReference type="PANTHER" id="PTHR32208:SF21">
    <property type="entry name" value="LOW QUALITY PROTEIN: ALDEHYDE OXIDASE GLOX-LIKE"/>
    <property type="match status" value="1"/>
</dbReference>
<dbReference type="InterPro" id="IPR015202">
    <property type="entry name" value="GO-like_E_set"/>
</dbReference>
<dbReference type="SUPFAM" id="SSF50965">
    <property type="entry name" value="Galactose oxidase, central domain"/>
    <property type="match status" value="1"/>
</dbReference>
<evidence type="ECO:0000256" key="1">
    <source>
        <dbReference type="SAM" id="MobiDB-lite"/>
    </source>
</evidence>
<feature type="transmembrane region" description="Helical" evidence="2">
    <location>
        <begin position="76"/>
        <end position="100"/>
    </location>
</feature>
<feature type="domain" description="Galactose oxidase-like Early set" evidence="3">
    <location>
        <begin position="539"/>
        <end position="634"/>
    </location>
</feature>
<dbReference type="InterPro" id="IPR006652">
    <property type="entry name" value="Kelch_1"/>
</dbReference>
<dbReference type="PANTHER" id="PTHR32208">
    <property type="entry name" value="SECRETED PROTEIN-RELATED"/>
    <property type="match status" value="1"/>
</dbReference>
<keyword evidence="2" id="KW-1133">Transmembrane helix</keyword>